<name>A0A4P6KXP3_9BURK</name>
<dbReference type="InterPro" id="IPR006311">
    <property type="entry name" value="TAT_signal"/>
</dbReference>
<evidence type="ECO:0000256" key="3">
    <source>
        <dbReference type="RuleBase" id="RU361235"/>
    </source>
</evidence>
<dbReference type="PROSITE" id="PS51318">
    <property type="entry name" value="TAT"/>
    <property type="match status" value="1"/>
</dbReference>
<gene>
    <name evidence="5" type="ORF">EWM63_12970</name>
</gene>
<dbReference type="Pfam" id="PF00135">
    <property type="entry name" value="COesterase"/>
    <property type="match status" value="1"/>
</dbReference>
<reference evidence="5 6" key="1">
    <citation type="submission" date="2019-02" db="EMBL/GenBank/DDBJ databases">
        <title>Draft Genome Sequences of Six Type Strains of the Genus Massilia.</title>
        <authorList>
            <person name="Miess H."/>
            <person name="Frediansyhah A."/>
            <person name="Gross H."/>
        </authorList>
    </citation>
    <scope>NUCLEOTIDE SEQUENCE [LARGE SCALE GENOMIC DNA]</scope>
    <source>
        <strain evidence="5 6">DSM 17473</strain>
    </source>
</reference>
<accession>A0A4P6KXP3</accession>
<dbReference type="InterPro" id="IPR050309">
    <property type="entry name" value="Type-B_Carboxylest/Lipase"/>
</dbReference>
<dbReference type="AlphaFoldDB" id="A0A4P6KXP3"/>
<feature type="domain" description="Carboxylesterase type B" evidence="4">
    <location>
        <begin position="34"/>
        <end position="506"/>
    </location>
</feature>
<dbReference type="RefSeq" id="WP_130186901.1">
    <property type="nucleotide sequence ID" value="NZ_CP035913.1"/>
</dbReference>
<dbReference type="EC" id="3.1.1.-" evidence="3"/>
<evidence type="ECO:0000259" key="4">
    <source>
        <dbReference type="Pfam" id="PF00135"/>
    </source>
</evidence>
<keyword evidence="6" id="KW-1185">Reference proteome</keyword>
<evidence type="ECO:0000313" key="6">
    <source>
        <dbReference type="Proteomes" id="UP000290637"/>
    </source>
</evidence>
<dbReference type="PROSITE" id="PS00941">
    <property type="entry name" value="CARBOXYLESTERASE_B_2"/>
    <property type="match status" value="1"/>
</dbReference>
<proteinExistence type="inferred from homology"/>
<keyword evidence="2 3" id="KW-0378">Hydrolase</keyword>
<dbReference type="Gene3D" id="3.40.50.1820">
    <property type="entry name" value="alpha/beta hydrolase"/>
    <property type="match status" value="1"/>
</dbReference>
<protein>
    <recommendedName>
        <fullName evidence="3">Carboxylic ester hydrolase</fullName>
        <ecNumber evidence="3">3.1.1.-</ecNumber>
    </recommendedName>
</protein>
<dbReference type="InterPro" id="IPR019826">
    <property type="entry name" value="Carboxylesterase_B_AS"/>
</dbReference>
<dbReference type="PANTHER" id="PTHR11559">
    <property type="entry name" value="CARBOXYLESTERASE"/>
    <property type="match status" value="1"/>
</dbReference>
<evidence type="ECO:0000256" key="2">
    <source>
        <dbReference type="ARBA" id="ARBA00022801"/>
    </source>
</evidence>
<dbReference type="InterPro" id="IPR029058">
    <property type="entry name" value="AB_hydrolase_fold"/>
</dbReference>
<sequence>MPELKRRTFLQHSLLAATGALGLETPARAAASESPVATTGHGQVRGYRDNGVNVFKGIRYGADTAPRRFMAPLPPERWSGVRDALEHGAASPQSSKEDATSEDCLFLNVYTPGLRDGVKRPVMFYIHGGAYNNGSGSSPLYDGVRLCRRGDVVVVTVNHRLNAFGYLYLARHGDTHFADSGNAGQLDLILALQWVRDNIREFGGDPGNVTVFGQSGGGAKIATLMAMPAAAGLFHRAATMSGQQVTASGPLNATLRAQAVLDALKLPADRIDAIRTIPYQRIVDVLGTRDPVLPYGGVSFAPVLDERNLLRHPFYPDAPAQSARIPMMIGNTHDETRAFLGGDPANFNLAWDQLPAKLVPNMRVDIQPEAVIAAYRQLYPKLSASDLLFKITTASRSWRGAIIEAEERAKSGSPAFVYQLDWATPKHGGKFGAPHAADIQLVFDNIAKPGATAIGPQAQAMADMMSEAFIAFARSGDPNHPLMPRWEPYGMARRQTMIFDVPPRLEDDPRGAERRLFAKVPYVQPGT</sequence>
<dbReference type="EMBL" id="CP035913">
    <property type="protein sequence ID" value="QBE63780.1"/>
    <property type="molecule type" value="Genomic_DNA"/>
</dbReference>
<dbReference type="SUPFAM" id="SSF53474">
    <property type="entry name" value="alpha/beta-Hydrolases"/>
    <property type="match status" value="1"/>
</dbReference>
<dbReference type="GO" id="GO:0016787">
    <property type="term" value="F:hydrolase activity"/>
    <property type="evidence" value="ECO:0007669"/>
    <property type="project" value="UniProtKB-KW"/>
</dbReference>
<organism evidence="5 6">
    <name type="scientific">Pseudoduganella lutea</name>
    <dbReference type="NCBI Taxonomy" id="321985"/>
    <lineage>
        <taxon>Bacteria</taxon>
        <taxon>Pseudomonadati</taxon>
        <taxon>Pseudomonadota</taxon>
        <taxon>Betaproteobacteria</taxon>
        <taxon>Burkholderiales</taxon>
        <taxon>Oxalobacteraceae</taxon>
        <taxon>Telluria group</taxon>
        <taxon>Pseudoduganella</taxon>
    </lineage>
</organism>
<evidence type="ECO:0000256" key="1">
    <source>
        <dbReference type="ARBA" id="ARBA00005964"/>
    </source>
</evidence>
<dbReference type="Proteomes" id="UP000290637">
    <property type="component" value="Chromosome"/>
</dbReference>
<dbReference type="InterPro" id="IPR019819">
    <property type="entry name" value="Carboxylesterase_B_CS"/>
</dbReference>
<dbReference type="KEGG" id="plue:EWM63_12970"/>
<dbReference type="OrthoDB" id="9775851at2"/>
<dbReference type="InterPro" id="IPR002018">
    <property type="entry name" value="CarbesteraseB"/>
</dbReference>
<dbReference type="PROSITE" id="PS00122">
    <property type="entry name" value="CARBOXYLESTERASE_B_1"/>
    <property type="match status" value="1"/>
</dbReference>
<comment type="similarity">
    <text evidence="1 3">Belongs to the type-B carboxylesterase/lipase family.</text>
</comment>
<evidence type="ECO:0000313" key="5">
    <source>
        <dbReference type="EMBL" id="QBE63780.1"/>
    </source>
</evidence>